<protein>
    <submittedName>
        <fullName evidence="1">Polyketide cyclase</fullName>
    </submittedName>
</protein>
<proteinExistence type="predicted"/>
<evidence type="ECO:0000313" key="1">
    <source>
        <dbReference type="EMBL" id="OYO17875.1"/>
    </source>
</evidence>
<dbReference type="Gene3D" id="3.30.530.20">
    <property type="match status" value="1"/>
</dbReference>
<keyword evidence="2" id="KW-1185">Reference proteome</keyword>
<dbReference type="AlphaFoldDB" id="A0A255GPY0"/>
<dbReference type="SUPFAM" id="SSF55961">
    <property type="entry name" value="Bet v1-like"/>
    <property type="match status" value="1"/>
</dbReference>
<gene>
    <name evidence="1" type="ORF">CGZ94_03145</name>
</gene>
<organism evidence="1 2">
    <name type="scientific">Enemella evansiae</name>
    <dbReference type="NCBI Taxonomy" id="2016499"/>
    <lineage>
        <taxon>Bacteria</taxon>
        <taxon>Bacillati</taxon>
        <taxon>Actinomycetota</taxon>
        <taxon>Actinomycetes</taxon>
        <taxon>Propionibacteriales</taxon>
        <taxon>Propionibacteriaceae</taxon>
        <taxon>Enemella</taxon>
    </lineage>
</organism>
<dbReference type="RefSeq" id="WP_094404658.1">
    <property type="nucleotide sequence ID" value="NZ_NMVN01000013.1"/>
</dbReference>
<sequence length="158" mass="17376">MTTETTEQLATTRTITASAEDIFAVLADPGQHGAIDGTGWVGAQRSAGTLHAVGDVFEMDMYHVNAGGAYVMRNQVIALDRPRTIGWLPIGQGPDGQWAPGGWIWRYDLEPVEGGTQVTLTYDWSQVPQFLRDQIPFPPFPISHLENSLANLERLVTR</sequence>
<reference evidence="1 2" key="1">
    <citation type="submission" date="2017-07" db="EMBL/GenBank/DDBJ databases">
        <title>Draft whole genome sequences of clinical Proprionibacteriaceae strains.</title>
        <authorList>
            <person name="Bernier A.-M."/>
            <person name="Bernard K."/>
            <person name="Domingo M.-C."/>
        </authorList>
    </citation>
    <scope>NUCLEOTIDE SEQUENCE [LARGE SCALE GENOMIC DNA]</scope>
    <source>
        <strain evidence="1 2">NML 030167</strain>
    </source>
</reference>
<accession>A0A4R6LR48</accession>
<comment type="caution">
    <text evidence="1">The sequence shown here is derived from an EMBL/GenBank/DDBJ whole genome shotgun (WGS) entry which is preliminary data.</text>
</comment>
<dbReference type="OrthoDB" id="6624781at2"/>
<name>A0A255GPY0_9ACTN</name>
<dbReference type="EMBL" id="NMVO01000001">
    <property type="protein sequence ID" value="OYO17875.1"/>
    <property type="molecule type" value="Genomic_DNA"/>
</dbReference>
<accession>A0A255GPY0</accession>
<evidence type="ECO:0000313" key="2">
    <source>
        <dbReference type="Proteomes" id="UP000215896"/>
    </source>
</evidence>
<dbReference type="Proteomes" id="UP000215896">
    <property type="component" value="Unassembled WGS sequence"/>
</dbReference>
<dbReference type="InterPro" id="IPR023393">
    <property type="entry name" value="START-like_dom_sf"/>
</dbReference>